<dbReference type="InterPro" id="IPR023772">
    <property type="entry name" value="DNA-bd_HTH_TetR-type_CS"/>
</dbReference>
<dbReference type="InterPro" id="IPR050109">
    <property type="entry name" value="HTH-type_TetR-like_transc_reg"/>
</dbReference>
<organism evidence="7 8">
    <name type="scientific">Solidesulfovibrio aerotolerans</name>
    <dbReference type="NCBI Taxonomy" id="295255"/>
    <lineage>
        <taxon>Bacteria</taxon>
        <taxon>Pseudomonadati</taxon>
        <taxon>Thermodesulfobacteriota</taxon>
        <taxon>Desulfovibrionia</taxon>
        <taxon>Desulfovibrionales</taxon>
        <taxon>Desulfovibrionaceae</taxon>
        <taxon>Solidesulfovibrio</taxon>
    </lineage>
</organism>
<dbReference type="InterPro" id="IPR009057">
    <property type="entry name" value="Homeodomain-like_sf"/>
</dbReference>
<name>A0A7C9MLJ0_9BACT</name>
<keyword evidence="2" id="KW-0805">Transcription regulation</keyword>
<dbReference type="InterPro" id="IPR036271">
    <property type="entry name" value="Tet_transcr_reg_TetR-rel_C_sf"/>
</dbReference>
<dbReference type="Pfam" id="PF00440">
    <property type="entry name" value="TetR_N"/>
    <property type="match status" value="1"/>
</dbReference>
<dbReference type="SUPFAM" id="SSF46689">
    <property type="entry name" value="Homeodomain-like"/>
    <property type="match status" value="1"/>
</dbReference>
<reference evidence="7 8" key="1">
    <citation type="submission" date="2020-01" db="EMBL/GenBank/DDBJ databases">
        <title>Genome sequence of Desulfovibrio aerotolerans DSM 16695(T).</title>
        <authorList>
            <person name="Karnachuk O."/>
            <person name="Avakyan M."/>
            <person name="Mardanov A."/>
            <person name="Kadnikov V."/>
            <person name="Ravin N."/>
        </authorList>
    </citation>
    <scope>NUCLEOTIDE SEQUENCE [LARGE SCALE GENOMIC DNA]</scope>
    <source>
        <strain evidence="7 8">DSM 16695</strain>
    </source>
</reference>
<dbReference type="Pfam" id="PF13977">
    <property type="entry name" value="TetR_C_6"/>
    <property type="match status" value="1"/>
</dbReference>
<comment type="caution">
    <text evidence="7">The sequence shown here is derived from an EMBL/GenBank/DDBJ whole genome shotgun (WGS) entry which is preliminary data.</text>
</comment>
<dbReference type="Gene3D" id="1.10.357.10">
    <property type="entry name" value="Tetracycline Repressor, domain 2"/>
    <property type="match status" value="1"/>
</dbReference>
<keyword evidence="4" id="KW-0804">Transcription</keyword>
<accession>A0A7C9MLJ0</accession>
<gene>
    <name evidence="7" type="ORF">GTA51_18885</name>
</gene>
<dbReference type="PROSITE" id="PS01081">
    <property type="entry name" value="HTH_TETR_1"/>
    <property type="match status" value="1"/>
</dbReference>
<dbReference type="Proteomes" id="UP000482487">
    <property type="component" value="Unassembled WGS sequence"/>
</dbReference>
<dbReference type="PRINTS" id="PR00455">
    <property type="entry name" value="HTHTETR"/>
</dbReference>
<dbReference type="PROSITE" id="PS50977">
    <property type="entry name" value="HTH_TETR_2"/>
    <property type="match status" value="1"/>
</dbReference>
<feature type="domain" description="HTH tetR-type" evidence="6">
    <location>
        <begin position="8"/>
        <end position="68"/>
    </location>
</feature>
<evidence type="ECO:0000256" key="1">
    <source>
        <dbReference type="ARBA" id="ARBA00022491"/>
    </source>
</evidence>
<dbReference type="EMBL" id="WVUD01000061">
    <property type="protein sequence ID" value="MYL85169.1"/>
    <property type="molecule type" value="Genomic_DNA"/>
</dbReference>
<evidence type="ECO:0000256" key="4">
    <source>
        <dbReference type="ARBA" id="ARBA00023163"/>
    </source>
</evidence>
<proteinExistence type="predicted"/>
<feature type="DNA-binding region" description="H-T-H motif" evidence="5">
    <location>
        <begin position="31"/>
        <end position="50"/>
    </location>
</feature>
<evidence type="ECO:0000259" key="6">
    <source>
        <dbReference type="PROSITE" id="PS50977"/>
    </source>
</evidence>
<keyword evidence="8" id="KW-1185">Reference proteome</keyword>
<sequence>MGTRKKSADRKAEIVAAMLTLVAEMGPGCATTQAVADRVGVTQAGVFRHFPAKKDLWIAVADWLIKEAQERWAKARNCEKSPLDGIKCVIEAQLEFIQHTPAVHSLIFSRELHAQNDELRRSFYSMSTDFHIMLTDLAKQAQVDGELSSDFAPHEIASVLLTLPSGLATRWSLSGRSFNLAKEGARLLEVMLYGMSKVH</sequence>
<dbReference type="PANTHER" id="PTHR30055:SF240">
    <property type="entry name" value="HTH-TYPE TRANSCRIPTIONAL REGULATOR ACRR"/>
    <property type="match status" value="1"/>
</dbReference>
<dbReference type="InterPro" id="IPR039538">
    <property type="entry name" value="BetI_C"/>
</dbReference>
<dbReference type="GO" id="GO:0003700">
    <property type="term" value="F:DNA-binding transcription factor activity"/>
    <property type="evidence" value="ECO:0007669"/>
    <property type="project" value="TreeGrafter"/>
</dbReference>
<evidence type="ECO:0000256" key="3">
    <source>
        <dbReference type="ARBA" id="ARBA00023125"/>
    </source>
</evidence>
<dbReference type="SUPFAM" id="SSF48498">
    <property type="entry name" value="Tetracyclin repressor-like, C-terminal domain"/>
    <property type="match status" value="1"/>
</dbReference>
<dbReference type="RefSeq" id="WP_160963885.1">
    <property type="nucleotide sequence ID" value="NZ_WVUD01000061.1"/>
</dbReference>
<protein>
    <submittedName>
        <fullName evidence="7">TetR family transcriptional regulator</fullName>
    </submittedName>
</protein>
<dbReference type="InterPro" id="IPR001647">
    <property type="entry name" value="HTH_TetR"/>
</dbReference>
<evidence type="ECO:0000313" key="8">
    <source>
        <dbReference type="Proteomes" id="UP000482487"/>
    </source>
</evidence>
<dbReference type="PANTHER" id="PTHR30055">
    <property type="entry name" value="HTH-TYPE TRANSCRIPTIONAL REGULATOR RUTR"/>
    <property type="match status" value="1"/>
</dbReference>
<evidence type="ECO:0000256" key="5">
    <source>
        <dbReference type="PROSITE-ProRule" id="PRU00335"/>
    </source>
</evidence>
<dbReference type="OrthoDB" id="3249at2"/>
<evidence type="ECO:0000313" key="7">
    <source>
        <dbReference type="EMBL" id="MYL85169.1"/>
    </source>
</evidence>
<keyword evidence="1" id="KW-0678">Repressor</keyword>
<keyword evidence="3 5" id="KW-0238">DNA-binding</keyword>
<dbReference type="GO" id="GO:0000976">
    <property type="term" value="F:transcription cis-regulatory region binding"/>
    <property type="evidence" value="ECO:0007669"/>
    <property type="project" value="TreeGrafter"/>
</dbReference>
<evidence type="ECO:0000256" key="2">
    <source>
        <dbReference type="ARBA" id="ARBA00023015"/>
    </source>
</evidence>
<dbReference type="AlphaFoldDB" id="A0A7C9MLJ0"/>